<protein>
    <submittedName>
        <fullName evidence="1">Uncharacterized protein</fullName>
    </submittedName>
</protein>
<organism evidence="1 2">
    <name type="scientific">Robiginitalea biformata (strain ATCC BAA-864 / DSM 15991 / KCTC 12146 / HTCC2501)</name>
    <dbReference type="NCBI Taxonomy" id="313596"/>
    <lineage>
        <taxon>Bacteria</taxon>
        <taxon>Pseudomonadati</taxon>
        <taxon>Bacteroidota</taxon>
        <taxon>Flavobacteriia</taxon>
        <taxon>Flavobacteriales</taxon>
        <taxon>Flavobacteriaceae</taxon>
        <taxon>Robiginitalea</taxon>
    </lineage>
</organism>
<reference evidence="1 2" key="1">
    <citation type="journal article" date="2009" name="J. Bacteriol.">
        <title>Complete genome sequence of Robiginitalea biformata HTCC2501.</title>
        <authorList>
            <person name="Oh H.M."/>
            <person name="Giovannoni S.J."/>
            <person name="Lee K."/>
            <person name="Ferriera S."/>
            <person name="Johnson J."/>
            <person name="Cho J.C."/>
        </authorList>
    </citation>
    <scope>NUCLEOTIDE SEQUENCE [LARGE SCALE GENOMIC DNA]</scope>
    <source>
        <strain evidence="2">ATCC BAA-864 / HTCC2501 / KCTC 12146</strain>
    </source>
</reference>
<proteinExistence type="predicted"/>
<keyword evidence="2" id="KW-1185">Reference proteome</keyword>
<evidence type="ECO:0000313" key="2">
    <source>
        <dbReference type="Proteomes" id="UP000009049"/>
    </source>
</evidence>
<dbReference type="STRING" id="313596.RB2501_01420"/>
<evidence type="ECO:0000313" key="1">
    <source>
        <dbReference type="EMBL" id="EAR14044.1"/>
    </source>
</evidence>
<dbReference type="Proteomes" id="UP000009049">
    <property type="component" value="Chromosome"/>
</dbReference>
<gene>
    <name evidence="1" type="ordered locus">RB2501_01420</name>
</gene>
<dbReference type="KEGG" id="rbi:RB2501_01420"/>
<dbReference type="RefSeq" id="WP_015755480.1">
    <property type="nucleotide sequence ID" value="NC_013222.1"/>
</dbReference>
<sequence>MLEYMIKKLEEQLSEFENTALYPFELEFLEDIKKVIEVHRGGKEKWINDPKRKPC</sequence>
<accession>A4CPV9</accession>
<dbReference type="EMBL" id="CP001712">
    <property type="protein sequence ID" value="EAR14044.1"/>
    <property type="molecule type" value="Genomic_DNA"/>
</dbReference>
<dbReference type="HOGENOM" id="CLU_3029556_0_0_10"/>
<dbReference type="AlphaFoldDB" id="A4CPV9"/>
<name>A4CPV9_ROBBH</name>